<protein>
    <submittedName>
        <fullName evidence="1">Uncharacterized protein</fullName>
    </submittedName>
</protein>
<dbReference type="Proteomes" id="UP000199155">
    <property type="component" value="Unassembled WGS sequence"/>
</dbReference>
<sequence length="209" mass="24129">MGLDMEVLIVDWERLRSLPVEERSGMVEDAVFGAEDLEVYLARPEGWSGPGDGDAEWWARYEFRDTMTSYKAHFWAGNRWDELRGFVDASLREVLDQFAAPLFWGEHNYELLPQGQPPFTPAVVSRPDMWSPEIEAMLWLPPEDVKVLDRYWSEVAPRLDTLREPFERHIVEPIGWIQDFASFARLVSEWGDVISRAAGRGWAVIGLKC</sequence>
<dbReference type="OrthoDB" id="4528334at2"/>
<evidence type="ECO:0000313" key="2">
    <source>
        <dbReference type="Proteomes" id="UP000199155"/>
    </source>
</evidence>
<keyword evidence="2" id="KW-1185">Reference proteome</keyword>
<proteinExistence type="predicted"/>
<dbReference type="AlphaFoldDB" id="A0A1G8V3K0"/>
<name>A0A1G8V3K0_9ACTN</name>
<organism evidence="1 2">
    <name type="scientific">Streptomyces indicus</name>
    <dbReference type="NCBI Taxonomy" id="417292"/>
    <lineage>
        <taxon>Bacteria</taxon>
        <taxon>Bacillati</taxon>
        <taxon>Actinomycetota</taxon>
        <taxon>Actinomycetes</taxon>
        <taxon>Kitasatosporales</taxon>
        <taxon>Streptomycetaceae</taxon>
        <taxon>Streptomyces</taxon>
    </lineage>
</organism>
<gene>
    <name evidence="1" type="ORF">SAMN05421806_1011238</name>
</gene>
<dbReference type="RefSeq" id="WP_093607576.1">
    <property type="nucleotide sequence ID" value="NZ_FNFF01000001.1"/>
</dbReference>
<dbReference type="EMBL" id="FNFF01000001">
    <property type="protein sequence ID" value="SDJ60706.1"/>
    <property type="molecule type" value="Genomic_DNA"/>
</dbReference>
<reference evidence="1 2" key="1">
    <citation type="submission" date="2016-10" db="EMBL/GenBank/DDBJ databases">
        <authorList>
            <person name="de Groot N.N."/>
        </authorList>
    </citation>
    <scope>NUCLEOTIDE SEQUENCE [LARGE SCALE GENOMIC DNA]</scope>
    <source>
        <strain evidence="1 2">CGMCC 4.5727</strain>
    </source>
</reference>
<evidence type="ECO:0000313" key="1">
    <source>
        <dbReference type="EMBL" id="SDJ60706.1"/>
    </source>
</evidence>
<accession>A0A1G8V3K0</accession>